<protein>
    <recommendedName>
        <fullName evidence="2">Dihydrodipicolinate synthase family protein</fullName>
    </recommendedName>
</protein>
<dbReference type="SMART" id="SM01130">
    <property type="entry name" value="DHDPS"/>
    <property type="match status" value="1"/>
</dbReference>
<dbReference type="SUPFAM" id="SSF51569">
    <property type="entry name" value="Aldolase"/>
    <property type="match status" value="1"/>
</dbReference>
<gene>
    <name evidence="1" type="ORF">METZ01_LOCUS437948</name>
</gene>
<feature type="non-terminal residue" evidence="1">
    <location>
        <position position="195"/>
    </location>
</feature>
<dbReference type="GO" id="GO:0008840">
    <property type="term" value="F:4-hydroxy-tetrahydrodipicolinate synthase activity"/>
    <property type="evidence" value="ECO:0007669"/>
    <property type="project" value="TreeGrafter"/>
</dbReference>
<evidence type="ECO:0008006" key="2">
    <source>
        <dbReference type="Google" id="ProtNLM"/>
    </source>
</evidence>
<proteinExistence type="predicted"/>
<name>A0A382YPF3_9ZZZZ</name>
<dbReference type="PANTHER" id="PTHR12128:SF67">
    <property type="entry name" value="BLR3884 PROTEIN"/>
    <property type="match status" value="1"/>
</dbReference>
<dbReference type="Pfam" id="PF00701">
    <property type="entry name" value="DHDPS"/>
    <property type="match status" value="1"/>
</dbReference>
<dbReference type="InterPro" id="IPR013785">
    <property type="entry name" value="Aldolase_TIM"/>
</dbReference>
<dbReference type="EMBL" id="UINC01177445">
    <property type="protein sequence ID" value="SVD85094.1"/>
    <property type="molecule type" value="Genomic_DNA"/>
</dbReference>
<sequence length="195" mass="21730">MTPINQDCTINYQLFLSHCQWLLRQGLNGLGIFGTTGEANAFNVEEKINALQFLIDNNINPDHLMPGTGQCSVTDTVKFTKKCVELKARAVLVLPAFYYKNVSDGGVIEYFRRVVEGVGDKNIHYVLYNIPQITGIAISFDVIEKLLKLYPNNIVGIKDSSGDLDHMLKITKFFNEFSLFSGSDSLALKVCKRGG</sequence>
<organism evidence="1">
    <name type="scientific">marine metagenome</name>
    <dbReference type="NCBI Taxonomy" id="408172"/>
    <lineage>
        <taxon>unclassified sequences</taxon>
        <taxon>metagenomes</taxon>
        <taxon>ecological metagenomes</taxon>
    </lineage>
</organism>
<dbReference type="PANTHER" id="PTHR12128">
    <property type="entry name" value="DIHYDRODIPICOLINATE SYNTHASE"/>
    <property type="match status" value="1"/>
</dbReference>
<dbReference type="Gene3D" id="3.20.20.70">
    <property type="entry name" value="Aldolase class I"/>
    <property type="match status" value="1"/>
</dbReference>
<dbReference type="InterPro" id="IPR002220">
    <property type="entry name" value="DapA-like"/>
</dbReference>
<accession>A0A382YPF3</accession>
<reference evidence="1" key="1">
    <citation type="submission" date="2018-05" db="EMBL/GenBank/DDBJ databases">
        <authorList>
            <person name="Lanie J.A."/>
            <person name="Ng W.-L."/>
            <person name="Kazmierczak K.M."/>
            <person name="Andrzejewski T.M."/>
            <person name="Davidsen T.M."/>
            <person name="Wayne K.J."/>
            <person name="Tettelin H."/>
            <person name="Glass J.I."/>
            <person name="Rusch D."/>
            <person name="Podicherti R."/>
            <person name="Tsui H.-C.T."/>
            <person name="Winkler M.E."/>
        </authorList>
    </citation>
    <scope>NUCLEOTIDE SEQUENCE</scope>
</reference>
<dbReference type="AlphaFoldDB" id="A0A382YPF3"/>
<dbReference type="CDD" id="cd00408">
    <property type="entry name" value="DHDPS-like"/>
    <property type="match status" value="1"/>
</dbReference>
<dbReference type="PRINTS" id="PR00146">
    <property type="entry name" value="DHPICSNTHASE"/>
</dbReference>
<evidence type="ECO:0000313" key="1">
    <source>
        <dbReference type="EMBL" id="SVD85094.1"/>
    </source>
</evidence>